<dbReference type="AlphaFoldDB" id="A0A4R3KR14"/>
<sequence length="146" mass="17136">MSKVTKQFSIQSYIDKNRNSLDESLVSLRIMKEIDKILDSKNLSNRELAIELGYSESYISQLMTGVKNVNVSFISKFEKAFAAKFDFRIFLKDDEILRQKIREQIFWSFDDHLTMFISNDDSHGFSFRQGSKSMMNVTDIEYETLK</sequence>
<organism evidence="2 3">
    <name type="scientific">Anseongella ginsenosidimutans</name>
    <dbReference type="NCBI Taxonomy" id="496056"/>
    <lineage>
        <taxon>Bacteria</taxon>
        <taxon>Pseudomonadati</taxon>
        <taxon>Bacteroidota</taxon>
        <taxon>Sphingobacteriia</taxon>
        <taxon>Sphingobacteriales</taxon>
        <taxon>Sphingobacteriaceae</taxon>
        <taxon>Anseongella</taxon>
    </lineage>
</organism>
<gene>
    <name evidence="2" type="ORF">EDD80_1064</name>
</gene>
<evidence type="ECO:0000259" key="1">
    <source>
        <dbReference type="PROSITE" id="PS50943"/>
    </source>
</evidence>
<reference evidence="2 3" key="1">
    <citation type="submission" date="2019-03" db="EMBL/GenBank/DDBJ databases">
        <title>Genomic Encyclopedia of Type Strains, Phase IV (KMG-IV): sequencing the most valuable type-strain genomes for metagenomic binning, comparative biology and taxonomic classification.</title>
        <authorList>
            <person name="Goeker M."/>
        </authorList>
    </citation>
    <scope>NUCLEOTIDE SEQUENCE [LARGE SCALE GENOMIC DNA]</scope>
    <source>
        <strain evidence="2 3">DSM 21100</strain>
    </source>
</reference>
<evidence type="ECO:0000313" key="3">
    <source>
        <dbReference type="Proteomes" id="UP000295807"/>
    </source>
</evidence>
<name>A0A4R3KR14_9SPHI</name>
<dbReference type="RefSeq" id="WP_132129269.1">
    <property type="nucleotide sequence ID" value="NZ_CP042432.1"/>
</dbReference>
<dbReference type="OrthoDB" id="1449767at2"/>
<dbReference type="Proteomes" id="UP000295807">
    <property type="component" value="Unassembled WGS sequence"/>
</dbReference>
<dbReference type="GO" id="GO:0003677">
    <property type="term" value="F:DNA binding"/>
    <property type="evidence" value="ECO:0007669"/>
    <property type="project" value="InterPro"/>
</dbReference>
<dbReference type="Gene3D" id="1.10.260.40">
    <property type="entry name" value="lambda repressor-like DNA-binding domains"/>
    <property type="match status" value="1"/>
</dbReference>
<comment type="caution">
    <text evidence="2">The sequence shown here is derived from an EMBL/GenBank/DDBJ whole genome shotgun (WGS) entry which is preliminary data.</text>
</comment>
<dbReference type="PROSITE" id="PS50943">
    <property type="entry name" value="HTH_CROC1"/>
    <property type="match status" value="1"/>
</dbReference>
<accession>A0A4R3KR14</accession>
<dbReference type="EMBL" id="SMAD01000006">
    <property type="protein sequence ID" value="TCS86695.1"/>
    <property type="molecule type" value="Genomic_DNA"/>
</dbReference>
<evidence type="ECO:0000313" key="2">
    <source>
        <dbReference type="EMBL" id="TCS86695.1"/>
    </source>
</evidence>
<dbReference type="SUPFAM" id="SSF47413">
    <property type="entry name" value="lambda repressor-like DNA-binding domains"/>
    <property type="match status" value="1"/>
</dbReference>
<dbReference type="InterPro" id="IPR010982">
    <property type="entry name" value="Lambda_DNA-bd_dom_sf"/>
</dbReference>
<proteinExistence type="predicted"/>
<dbReference type="SMART" id="SM00530">
    <property type="entry name" value="HTH_XRE"/>
    <property type="match status" value="1"/>
</dbReference>
<feature type="domain" description="HTH cro/C1-type" evidence="1">
    <location>
        <begin position="34"/>
        <end position="88"/>
    </location>
</feature>
<protein>
    <submittedName>
        <fullName evidence="2">Helix-turn-helix protein</fullName>
    </submittedName>
</protein>
<dbReference type="Pfam" id="PF01381">
    <property type="entry name" value="HTH_3"/>
    <property type="match status" value="1"/>
</dbReference>
<keyword evidence="3" id="KW-1185">Reference proteome</keyword>
<dbReference type="InterPro" id="IPR001387">
    <property type="entry name" value="Cro/C1-type_HTH"/>
</dbReference>
<dbReference type="CDD" id="cd00093">
    <property type="entry name" value="HTH_XRE"/>
    <property type="match status" value="1"/>
</dbReference>